<evidence type="ECO:0000256" key="2">
    <source>
        <dbReference type="SAM" id="MobiDB-lite"/>
    </source>
</evidence>
<keyword evidence="5" id="KW-1185">Reference proteome</keyword>
<dbReference type="InterPro" id="IPR029063">
    <property type="entry name" value="SAM-dependent_MTases_sf"/>
</dbReference>
<dbReference type="InterPro" id="IPR036865">
    <property type="entry name" value="CRAL-TRIO_dom_sf"/>
</dbReference>
<feature type="domain" description="CRAL-TRIO" evidence="3">
    <location>
        <begin position="771"/>
        <end position="935"/>
    </location>
</feature>
<name>A0AA36N9W8_9DINO</name>
<accession>A0AA36N9W8</accession>
<evidence type="ECO:0000313" key="4">
    <source>
        <dbReference type="EMBL" id="CAJ1394643.1"/>
    </source>
</evidence>
<feature type="region of interest" description="Disordered" evidence="2">
    <location>
        <begin position="1011"/>
        <end position="1035"/>
    </location>
</feature>
<dbReference type="EMBL" id="CAUJNA010002902">
    <property type="protein sequence ID" value="CAJ1394643.1"/>
    <property type="molecule type" value="Genomic_DNA"/>
</dbReference>
<reference evidence="4" key="1">
    <citation type="submission" date="2023-08" db="EMBL/GenBank/DDBJ databases">
        <authorList>
            <person name="Chen Y."/>
            <person name="Shah S."/>
            <person name="Dougan E. K."/>
            <person name="Thang M."/>
            <person name="Chan C."/>
        </authorList>
    </citation>
    <scope>NUCLEOTIDE SEQUENCE</scope>
</reference>
<protein>
    <recommendedName>
        <fullName evidence="3">CRAL-TRIO domain-containing protein</fullName>
    </recommendedName>
</protein>
<organism evidence="4 5">
    <name type="scientific">Effrenium voratum</name>
    <dbReference type="NCBI Taxonomy" id="2562239"/>
    <lineage>
        <taxon>Eukaryota</taxon>
        <taxon>Sar</taxon>
        <taxon>Alveolata</taxon>
        <taxon>Dinophyceae</taxon>
        <taxon>Suessiales</taxon>
        <taxon>Symbiodiniaceae</taxon>
        <taxon>Effrenium</taxon>
    </lineage>
</organism>
<comment type="caution">
    <text evidence="4">The sequence shown here is derived from an EMBL/GenBank/DDBJ whole genome shotgun (WGS) entry which is preliminary data.</text>
</comment>
<dbReference type="GO" id="GO:0006310">
    <property type="term" value="P:DNA recombination"/>
    <property type="evidence" value="ECO:0007669"/>
    <property type="project" value="UniProtKB-KW"/>
</dbReference>
<dbReference type="AlphaFoldDB" id="A0AA36N9W8"/>
<evidence type="ECO:0000259" key="3">
    <source>
        <dbReference type="PROSITE" id="PS50191"/>
    </source>
</evidence>
<dbReference type="Gene3D" id="3.40.50.150">
    <property type="entry name" value="Vaccinia Virus protein VP39"/>
    <property type="match status" value="1"/>
</dbReference>
<dbReference type="SUPFAM" id="SSF52087">
    <property type="entry name" value="CRAL/TRIO domain"/>
    <property type="match status" value="1"/>
</dbReference>
<evidence type="ECO:0000313" key="5">
    <source>
        <dbReference type="Proteomes" id="UP001178507"/>
    </source>
</evidence>
<dbReference type="InterPro" id="IPR001251">
    <property type="entry name" value="CRAL-TRIO_dom"/>
</dbReference>
<dbReference type="GO" id="GO:0015074">
    <property type="term" value="P:DNA integration"/>
    <property type="evidence" value="ECO:0007669"/>
    <property type="project" value="InterPro"/>
</dbReference>
<evidence type="ECO:0000256" key="1">
    <source>
        <dbReference type="ARBA" id="ARBA00023172"/>
    </source>
</evidence>
<proteinExistence type="predicted"/>
<sequence>MNCTREEWCKVARVLVEKQILAPIDRESIFRVRGEPLLNGVFTVEKKGVAAPGVLLWSGDDQRGAYYAWALPADWQLGLSPVPAGAGLPPDWEWRRDRPVPGSAVAEGGGWIQYYLDDFDAPEFVDRTDWQRLRGILSATHRRQREAYARKGVGISQDKAHVRELAVTEPSGMVTCSDASLHGAGLCASAGLTQEGKAMLANVEAGDVPADKAAKRLLRRRWPGLIELGDISNVDRHVLEQLHTSINHGLDMVLVGAGSPSRESLQGEAPRRFFELSRVLDLLRDIFSVPVHYFVEGSFDMSAEHRNLFSRVLCTTPVLLDAKWVSWCHRPRLFWCSWEVFPLQGEHMENWGDYKELRVPLCREDASSWLDVNSVWNGESNGWLPALTCPHYRKQPNPSVMADLDLASQEAIRRWTEDHFRFPVSTYEAKNMVTGPDQALRLPSASEREALMGFDRGYITQAISPKCSPSEVLNLVGTLVGRSSHVCVITILLHSLLVQFGLEPVRNLEKLVAARQVASAGWLLYPRFVPRGLETPDTAQLVLHFIRQVPAWEDLDTAVGAWLEHAYSEGAAVTLGFINEAAGLLVAFDCMLRSGELYTLKVKDVKFMRNRAVLNLNQSKAGKRAGHSEMVVVESRLAFKWLKQACSGRSKEERLLSKGPAFFRKLFHAMTGFFNAEGLLTVYSLRRGGATWDFLHHQSMERTLLRGRWSTAHTARIYLQDAVATASCKWMDAFLETFRELKGDDVVPDLVQRLDNIEKEGRMVRTEDLPGLQEVSEFVSLIFNADQLTKSGDPLSFYPLGELNKQQVMARGAFDRYERFVLHGWLLRALELERLSQRQQRLCRVVNIIDVTGCTLSKVICKEFDRRAEKMMQRLESLVPDLTAGNWVINAPWIMQKIFPWAKRSLKVKVDNWFLCKGNGEQDPDLLSIVDLEQLRALDAFRFKVKEENDQRNDESYHYIGPGQVLEKVVEATAGQRVSWKFVVLPGSRFLPPPEVRFCVVGIWDIPEAQDSEPGLRPASRSKERPVGRNRDRSGMVVEDGGALELIEEEDEEDGYQGLDEEVLHEGTWKTLDLENCGTVTSPKAGLVALRWSNEFNILRPKRIQLEIKVEEVEPAS</sequence>
<dbReference type="Proteomes" id="UP001178507">
    <property type="component" value="Unassembled WGS sequence"/>
</dbReference>
<gene>
    <name evidence="4" type="ORF">EVOR1521_LOCUS19254</name>
</gene>
<dbReference type="GO" id="GO:0003677">
    <property type="term" value="F:DNA binding"/>
    <property type="evidence" value="ECO:0007669"/>
    <property type="project" value="InterPro"/>
</dbReference>
<dbReference type="Gene3D" id="3.40.525.10">
    <property type="entry name" value="CRAL-TRIO lipid binding domain"/>
    <property type="match status" value="1"/>
</dbReference>
<keyword evidence="1" id="KW-0233">DNA recombination</keyword>
<feature type="compositionally biased region" description="Basic and acidic residues" evidence="2">
    <location>
        <begin position="1021"/>
        <end position="1034"/>
    </location>
</feature>
<dbReference type="SUPFAM" id="SSF56349">
    <property type="entry name" value="DNA breaking-rejoining enzymes"/>
    <property type="match status" value="1"/>
</dbReference>
<dbReference type="InterPro" id="IPR013762">
    <property type="entry name" value="Integrase-like_cat_sf"/>
</dbReference>
<dbReference type="InterPro" id="IPR011010">
    <property type="entry name" value="DNA_brk_join_enz"/>
</dbReference>
<dbReference type="Gene3D" id="1.10.443.10">
    <property type="entry name" value="Intergrase catalytic core"/>
    <property type="match status" value="1"/>
</dbReference>
<dbReference type="PROSITE" id="PS50191">
    <property type="entry name" value="CRAL_TRIO"/>
    <property type="match status" value="1"/>
</dbReference>